<dbReference type="RefSeq" id="WP_200242320.1">
    <property type="nucleotide sequence ID" value="NZ_NRRV01000094.1"/>
</dbReference>
<evidence type="ECO:0000313" key="2">
    <source>
        <dbReference type="Proteomes" id="UP000748752"/>
    </source>
</evidence>
<protein>
    <recommendedName>
        <fullName evidence="3">PD-(D/E)XK endonuclease-like domain-containing protein</fullName>
    </recommendedName>
</protein>
<keyword evidence="2" id="KW-1185">Reference proteome</keyword>
<accession>A0ABS1CQB5</accession>
<name>A0ABS1CQB5_9GAMM</name>
<organism evidence="1 2">
    <name type="scientific">Thiohalocapsa halophila</name>
    <dbReference type="NCBI Taxonomy" id="69359"/>
    <lineage>
        <taxon>Bacteria</taxon>
        <taxon>Pseudomonadati</taxon>
        <taxon>Pseudomonadota</taxon>
        <taxon>Gammaproteobacteria</taxon>
        <taxon>Chromatiales</taxon>
        <taxon>Chromatiaceae</taxon>
        <taxon>Thiohalocapsa</taxon>
    </lineage>
</organism>
<proteinExistence type="predicted"/>
<reference evidence="1 2" key="1">
    <citation type="journal article" date="2020" name="Microorganisms">
        <title>Osmotic Adaptation and Compatible Solute Biosynthesis of Phototrophic Bacteria as Revealed from Genome Analyses.</title>
        <authorList>
            <person name="Imhoff J.F."/>
            <person name="Rahn T."/>
            <person name="Kunzel S."/>
            <person name="Keller A."/>
            <person name="Neulinger S.C."/>
        </authorList>
    </citation>
    <scope>NUCLEOTIDE SEQUENCE [LARGE SCALE GENOMIC DNA]</scope>
    <source>
        <strain evidence="1 2">DSM 6210</strain>
    </source>
</reference>
<comment type="caution">
    <text evidence="1">The sequence shown here is derived from an EMBL/GenBank/DDBJ whole genome shotgun (WGS) entry which is preliminary data.</text>
</comment>
<dbReference type="Proteomes" id="UP000748752">
    <property type="component" value="Unassembled WGS sequence"/>
</dbReference>
<gene>
    <name evidence="1" type="ORF">CKO31_22955</name>
</gene>
<evidence type="ECO:0008006" key="3">
    <source>
        <dbReference type="Google" id="ProtNLM"/>
    </source>
</evidence>
<dbReference type="EMBL" id="NRRV01000094">
    <property type="protein sequence ID" value="MBK1633551.1"/>
    <property type="molecule type" value="Genomic_DNA"/>
</dbReference>
<evidence type="ECO:0000313" key="1">
    <source>
        <dbReference type="EMBL" id="MBK1633551.1"/>
    </source>
</evidence>
<sequence length="297" mass="33481">MHITNHANLPAAIVEAVKRDPYNPGDCDISVTRLIGPPQIRILERLHDDDIEEDAADRLWALYGQIVHAILERAAVKTHDIAERRLFAAVEGWRVSGQFDNLILWPDGTLQDYKLTSVWAVADGVKPEWIAQLNVLRWLLHRNGYPPVRRLENVAMLRDWSKPKSRREPDYPPKGAKVLPCPLWSLAETEQYLIERVRLHQEAERCAAAGEPLPACTDAERWARPTTWAVKKPGRKSALPGGLHDTEQAAREHAATVPSGYVETRHGESVRCAEYCAVVPWCAQRQAEIAQRQAEAA</sequence>